<evidence type="ECO:0000313" key="1">
    <source>
        <dbReference type="EMBL" id="CAG5069607.1"/>
    </source>
</evidence>
<proteinExistence type="predicted"/>
<organism evidence="1 2">
    <name type="scientific">Dyadobacter linearis</name>
    <dbReference type="NCBI Taxonomy" id="2823330"/>
    <lineage>
        <taxon>Bacteria</taxon>
        <taxon>Pseudomonadati</taxon>
        <taxon>Bacteroidota</taxon>
        <taxon>Cytophagia</taxon>
        <taxon>Cytophagales</taxon>
        <taxon>Spirosomataceae</taxon>
        <taxon>Dyadobacter</taxon>
    </lineage>
</organism>
<protein>
    <submittedName>
        <fullName evidence="1">Uncharacterized protein</fullName>
    </submittedName>
</protein>
<reference evidence="1 2" key="1">
    <citation type="submission" date="2021-04" db="EMBL/GenBank/DDBJ databases">
        <authorList>
            <person name="Rodrigo-Torres L."/>
            <person name="Arahal R. D."/>
            <person name="Lucena T."/>
        </authorList>
    </citation>
    <scope>NUCLEOTIDE SEQUENCE [LARGE SCALE GENOMIC DNA]</scope>
    <source>
        <strain evidence="1 2">CECT 9623</strain>
    </source>
</reference>
<gene>
    <name evidence="1" type="ORF">DYBT9623_02343</name>
</gene>
<sequence>MEVGKIRYFDRTYVNPMFETGQIIYIYEAN</sequence>
<comment type="caution">
    <text evidence="1">The sequence shown here is derived from an EMBL/GenBank/DDBJ whole genome shotgun (WGS) entry which is preliminary data.</text>
</comment>
<evidence type="ECO:0000313" key="2">
    <source>
        <dbReference type="Proteomes" id="UP000679725"/>
    </source>
</evidence>
<accession>A0ABN7R7W8</accession>
<dbReference type="EMBL" id="CAJRAU010000003">
    <property type="protein sequence ID" value="CAG5069607.1"/>
    <property type="molecule type" value="Genomic_DNA"/>
</dbReference>
<name>A0ABN7R7W8_9BACT</name>
<keyword evidence="2" id="KW-1185">Reference proteome</keyword>
<dbReference type="Proteomes" id="UP000679725">
    <property type="component" value="Unassembled WGS sequence"/>
</dbReference>